<organism evidence="1 2">
    <name type="scientific">Paraphaeosphaeria sporulosa</name>
    <dbReference type="NCBI Taxonomy" id="1460663"/>
    <lineage>
        <taxon>Eukaryota</taxon>
        <taxon>Fungi</taxon>
        <taxon>Dikarya</taxon>
        <taxon>Ascomycota</taxon>
        <taxon>Pezizomycotina</taxon>
        <taxon>Dothideomycetes</taxon>
        <taxon>Pleosporomycetidae</taxon>
        <taxon>Pleosporales</taxon>
        <taxon>Massarineae</taxon>
        <taxon>Didymosphaeriaceae</taxon>
        <taxon>Paraphaeosphaeria</taxon>
    </lineage>
</organism>
<gene>
    <name evidence="1" type="ORF">CC84DRAFT_267983</name>
</gene>
<dbReference type="Proteomes" id="UP000077069">
    <property type="component" value="Unassembled WGS sequence"/>
</dbReference>
<dbReference type="GeneID" id="28769157"/>
<evidence type="ECO:0000313" key="1">
    <source>
        <dbReference type="EMBL" id="OAG00862.1"/>
    </source>
</evidence>
<proteinExistence type="predicted"/>
<dbReference type="InParanoid" id="A0A177C1Z1"/>
<evidence type="ECO:0000313" key="2">
    <source>
        <dbReference type="Proteomes" id="UP000077069"/>
    </source>
</evidence>
<protein>
    <submittedName>
        <fullName evidence="1">Uncharacterized protein</fullName>
    </submittedName>
</protein>
<sequence>MYRWRVVGLLEGFDEAWKGNEAERKEARRLIDVWGEERMKAGRLLGIGGEEVSWLRRLKRGIKREFQWRRQLSWSLKWRLKRRSRINSLIAGTPSHQSGVQDTSTPVVADLRRCLERNPVATINRTDQRLSAKRIKLDDLATSHFRAFPHRCASLLADPLQGAYNSTSSPKRFLPCHEKIS</sequence>
<accession>A0A177C1Z1</accession>
<reference evidence="1 2" key="1">
    <citation type="submission" date="2016-05" db="EMBL/GenBank/DDBJ databases">
        <title>Comparative analysis of secretome profiles of manganese(II)-oxidizing ascomycete fungi.</title>
        <authorList>
            <consortium name="DOE Joint Genome Institute"/>
            <person name="Zeiner C.A."/>
            <person name="Purvine S.O."/>
            <person name="Zink E.M."/>
            <person name="Wu S."/>
            <person name="Pasa-Tolic L."/>
            <person name="Chaput D.L."/>
            <person name="Haridas S."/>
            <person name="Grigoriev I.V."/>
            <person name="Santelli C.M."/>
            <person name="Hansel C.M."/>
        </authorList>
    </citation>
    <scope>NUCLEOTIDE SEQUENCE [LARGE SCALE GENOMIC DNA]</scope>
    <source>
        <strain evidence="1 2">AP3s5-JAC2a</strain>
    </source>
</reference>
<keyword evidence="2" id="KW-1185">Reference proteome</keyword>
<dbReference type="EMBL" id="KV441558">
    <property type="protein sequence ID" value="OAG00862.1"/>
    <property type="molecule type" value="Genomic_DNA"/>
</dbReference>
<dbReference type="AlphaFoldDB" id="A0A177C1Z1"/>
<name>A0A177C1Z1_9PLEO</name>
<dbReference type="RefSeq" id="XP_018031227.1">
    <property type="nucleotide sequence ID" value="XM_018185671.1"/>
</dbReference>